<dbReference type="InterPro" id="IPR052806">
    <property type="entry name" value="Fasciclin-like_AGP"/>
</dbReference>
<comment type="similarity">
    <text evidence="1">Belongs to the fasciclin-like AGP family.</text>
</comment>
<evidence type="ECO:0000256" key="2">
    <source>
        <dbReference type="SAM" id="SignalP"/>
    </source>
</evidence>
<dbReference type="OrthoDB" id="765989at2759"/>
<feature type="signal peptide" evidence="2">
    <location>
        <begin position="1"/>
        <end position="26"/>
    </location>
</feature>
<evidence type="ECO:0000256" key="1">
    <source>
        <dbReference type="ARBA" id="ARBA00007843"/>
    </source>
</evidence>
<dbReference type="AlphaFoldDB" id="A0A2G5E9X2"/>
<gene>
    <name evidence="4" type="ORF">AQUCO_01000443v1</name>
</gene>
<sequence length="320" mass="33586">MATLLQVPLLLVIALFASFCILNANGETSMEGSSSDFPFFDPSVVLSPSQAPPPSSIGLPPQQELQSPMAVLESILTNLGFQELAVAVPSLSDSAYYTWNGPSTIFAPTDNSIRSCGASCSVAQLLREHIVPGIFSSDYLKKLAFGTKLETMSTGRCITVTSASSRDGNDTIVYIGGVEITQPDFFYNGLVVVHRLEGTTLPTMDHSGDSLMITTGGSGGGQMRINYVRIKTPDVVYNLKIAVHSVFLSFPHLHPATVEFGGVGGSGTGTLYDSAAAVGDPAIFNTKSSADNLGMGSCAASDKGCVVEAAPAPKRHKEIL</sequence>
<dbReference type="Proteomes" id="UP000230069">
    <property type="component" value="Unassembled WGS sequence"/>
</dbReference>
<protein>
    <recommendedName>
        <fullName evidence="3">FAS1 domain-containing protein</fullName>
    </recommendedName>
</protein>
<dbReference type="SUPFAM" id="SSF82153">
    <property type="entry name" value="FAS1 domain"/>
    <property type="match status" value="1"/>
</dbReference>
<reference evidence="4 5" key="1">
    <citation type="submission" date="2017-09" db="EMBL/GenBank/DDBJ databases">
        <title>WGS assembly of Aquilegia coerulea Goldsmith.</title>
        <authorList>
            <person name="Hodges S."/>
            <person name="Kramer E."/>
            <person name="Nordborg M."/>
            <person name="Tomkins J."/>
            <person name="Borevitz J."/>
            <person name="Derieg N."/>
            <person name="Yan J."/>
            <person name="Mihaltcheva S."/>
            <person name="Hayes R.D."/>
            <person name="Rokhsar D."/>
        </authorList>
    </citation>
    <scope>NUCLEOTIDE SEQUENCE [LARGE SCALE GENOMIC DNA]</scope>
    <source>
        <strain evidence="5">cv. Goldsmith</strain>
    </source>
</reference>
<dbReference type="SMART" id="SM00554">
    <property type="entry name" value="FAS1"/>
    <property type="match status" value="1"/>
</dbReference>
<dbReference type="InterPro" id="IPR036378">
    <property type="entry name" value="FAS1_dom_sf"/>
</dbReference>
<evidence type="ECO:0000313" key="5">
    <source>
        <dbReference type="Proteomes" id="UP000230069"/>
    </source>
</evidence>
<name>A0A2G5E9X2_AQUCA</name>
<dbReference type="EMBL" id="KZ305027">
    <property type="protein sequence ID" value="PIA52569.1"/>
    <property type="molecule type" value="Genomic_DNA"/>
</dbReference>
<proteinExistence type="inferred from homology"/>
<dbReference type="PANTHER" id="PTHR33985:SF2">
    <property type="entry name" value="EXPRESSED PROTEIN"/>
    <property type="match status" value="1"/>
</dbReference>
<dbReference type="PANTHER" id="PTHR33985">
    <property type="entry name" value="OS02G0491300 PROTEIN-RELATED"/>
    <property type="match status" value="1"/>
</dbReference>
<dbReference type="Pfam" id="PF02469">
    <property type="entry name" value="Fasciclin"/>
    <property type="match status" value="1"/>
</dbReference>
<feature type="chain" id="PRO_5013801259" description="FAS1 domain-containing protein" evidence="2">
    <location>
        <begin position="27"/>
        <end position="320"/>
    </location>
</feature>
<dbReference type="InterPro" id="IPR000782">
    <property type="entry name" value="FAS1_domain"/>
</dbReference>
<evidence type="ECO:0000313" key="4">
    <source>
        <dbReference type="EMBL" id="PIA52569.1"/>
    </source>
</evidence>
<keyword evidence="5" id="KW-1185">Reference proteome</keyword>
<accession>A0A2G5E9X2</accession>
<keyword evidence="2" id="KW-0732">Signal</keyword>
<feature type="domain" description="FAS1" evidence="3">
    <location>
        <begin position="68"/>
        <end position="199"/>
    </location>
</feature>
<dbReference type="PROSITE" id="PS50213">
    <property type="entry name" value="FAS1"/>
    <property type="match status" value="1"/>
</dbReference>
<dbReference type="InParanoid" id="A0A2G5E9X2"/>
<dbReference type="Gene3D" id="2.30.180.10">
    <property type="entry name" value="FAS1 domain"/>
    <property type="match status" value="1"/>
</dbReference>
<evidence type="ECO:0000259" key="3">
    <source>
        <dbReference type="PROSITE" id="PS50213"/>
    </source>
</evidence>
<organism evidence="4 5">
    <name type="scientific">Aquilegia coerulea</name>
    <name type="common">Rocky mountain columbine</name>
    <dbReference type="NCBI Taxonomy" id="218851"/>
    <lineage>
        <taxon>Eukaryota</taxon>
        <taxon>Viridiplantae</taxon>
        <taxon>Streptophyta</taxon>
        <taxon>Embryophyta</taxon>
        <taxon>Tracheophyta</taxon>
        <taxon>Spermatophyta</taxon>
        <taxon>Magnoliopsida</taxon>
        <taxon>Ranunculales</taxon>
        <taxon>Ranunculaceae</taxon>
        <taxon>Thalictroideae</taxon>
        <taxon>Aquilegia</taxon>
    </lineage>
</organism>